<comment type="subcellular location">
    <subcellularLocation>
        <location evidence="1">Nucleus</location>
    </subcellularLocation>
</comment>
<organism evidence="5 6">
    <name type="scientific">Hevea brasiliensis</name>
    <name type="common">Para rubber tree</name>
    <name type="synonym">Siphonia brasiliensis</name>
    <dbReference type="NCBI Taxonomy" id="3981"/>
    <lineage>
        <taxon>Eukaryota</taxon>
        <taxon>Viridiplantae</taxon>
        <taxon>Streptophyta</taxon>
        <taxon>Embryophyta</taxon>
        <taxon>Tracheophyta</taxon>
        <taxon>Spermatophyta</taxon>
        <taxon>Magnoliopsida</taxon>
        <taxon>eudicotyledons</taxon>
        <taxon>Gunneridae</taxon>
        <taxon>Pentapetalae</taxon>
        <taxon>rosids</taxon>
        <taxon>fabids</taxon>
        <taxon>Malpighiales</taxon>
        <taxon>Euphorbiaceae</taxon>
        <taxon>Crotonoideae</taxon>
        <taxon>Micrandreae</taxon>
        <taxon>Hevea</taxon>
    </lineage>
</organism>
<evidence type="ECO:0000256" key="1">
    <source>
        <dbReference type="ARBA" id="ARBA00004123"/>
    </source>
</evidence>
<dbReference type="PANTHER" id="PTHR13052">
    <property type="entry name" value="NFRKB-RELATED"/>
    <property type="match status" value="1"/>
</dbReference>
<dbReference type="PANTHER" id="PTHR13052:SF3">
    <property type="entry name" value="NUCLEAR FACTOR RELATED TO KAPPA-B-BINDING PROTEIN"/>
    <property type="match status" value="1"/>
</dbReference>
<dbReference type="InterPro" id="IPR024867">
    <property type="entry name" value="NFRKB"/>
</dbReference>
<comment type="caution">
    <text evidence="5">The sequence shown here is derived from an EMBL/GenBank/DDBJ whole genome shotgun (WGS) entry which is preliminary data.</text>
</comment>
<evidence type="ECO:0000256" key="3">
    <source>
        <dbReference type="SAM" id="MobiDB-lite"/>
    </source>
</evidence>
<sequence length="609" mass="69186">MRIQKIGHQSFKHSKTFFVSNAGEKEIEDNPVSGADTGDDSDDFELTELCCELGLVEGQLCGIPYELFDLPDLREILSLDTWNSCLTEEERFWLSAYLPDMDQQTFCLTMKELFEGSDLYFGNPLDVFFKRLRSGFYPPKVVHLRESLQFIQRKKYYHSLRSYHDRMTQMFMHMRRMWDQCEMSSGVEERISMWKNKRKQKAINLLDLNKFPKDDQLLSEEVSLHTKGMKPEERKTAKDVLPTLSANGMKFAPKHRAKGVLKMKASGNGLFPNHNPKIIGSDISEQRRSVPKGLLKIVPKVPSVWLEQSEVVPRGAQPTFLVRTQGLQDFKFSFPAHTHFPDAGGLYGSPFLRHKVDGSRVHSTLNQPHYLLNQQESSMRTSSHSESSTRKIERPIMPSPDDITVLGKHALLAGDVRRDPVEEFRPMNLMSARGHAFGIESLWPHLRKGTEDFSLRSLESTPSGVQYHGRQQRMALMKDRHINAFPRIPEAVPRTSAIGNGKQEVLMASSSDPTRGESDISEKKSEKLLSNSSVSEGFKDEPMLPLTYKRRKALAKTNSMDTGKTITAGADLSSNQLWGEGAKAVKIKFTGWKDMPLNEEPWATNHGLK</sequence>
<feature type="domain" description="DEUBAD" evidence="4">
    <location>
        <begin position="64"/>
        <end position="177"/>
    </location>
</feature>
<keyword evidence="6" id="KW-1185">Reference proteome</keyword>
<reference evidence="5" key="1">
    <citation type="journal article" date="2023" name="Plant Biotechnol. J.">
        <title>Chromosome-level wild Hevea brasiliensis genome provides new tools for genomic-assisted breeding and valuable loci to elevate rubber yield.</title>
        <authorList>
            <person name="Cheng H."/>
            <person name="Song X."/>
            <person name="Hu Y."/>
            <person name="Wu T."/>
            <person name="Yang Q."/>
            <person name="An Z."/>
            <person name="Feng S."/>
            <person name="Deng Z."/>
            <person name="Wu W."/>
            <person name="Zeng X."/>
            <person name="Tu M."/>
            <person name="Wang X."/>
            <person name="Huang H."/>
        </authorList>
    </citation>
    <scope>NUCLEOTIDE SEQUENCE</scope>
    <source>
        <strain evidence="5">MT/VB/25A 57/8</strain>
    </source>
</reference>
<gene>
    <name evidence="5" type="ORF">P3X46_003384</name>
</gene>
<evidence type="ECO:0000259" key="4">
    <source>
        <dbReference type="PROSITE" id="PS51916"/>
    </source>
</evidence>
<accession>A0ABQ9N8G7</accession>
<dbReference type="Proteomes" id="UP001174677">
    <property type="component" value="Chromosome 2"/>
</dbReference>
<evidence type="ECO:0000313" key="6">
    <source>
        <dbReference type="Proteomes" id="UP001174677"/>
    </source>
</evidence>
<feature type="region of interest" description="Disordered" evidence="3">
    <location>
        <begin position="374"/>
        <end position="399"/>
    </location>
</feature>
<dbReference type="EMBL" id="JARPOI010000002">
    <property type="protein sequence ID" value="KAJ9187977.1"/>
    <property type="molecule type" value="Genomic_DNA"/>
</dbReference>
<dbReference type="PROSITE" id="PS51916">
    <property type="entry name" value="DEUBAD"/>
    <property type="match status" value="1"/>
</dbReference>
<keyword evidence="2" id="KW-0539">Nucleus</keyword>
<dbReference type="CDD" id="cd21865">
    <property type="entry name" value="DEUBAD_NFRKB"/>
    <property type="match status" value="1"/>
</dbReference>
<proteinExistence type="predicted"/>
<evidence type="ECO:0000313" key="5">
    <source>
        <dbReference type="EMBL" id="KAJ9187977.1"/>
    </source>
</evidence>
<dbReference type="InterPro" id="IPR044867">
    <property type="entry name" value="DEUBAD_dom"/>
</dbReference>
<name>A0ABQ9N8G7_HEVBR</name>
<feature type="compositionally biased region" description="Low complexity" evidence="3">
    <location>
        <begin position="376"/>
        <end position="386"/>
    </location>
</feature>
<feature type="region of interest" description="Disordered" evidence="3">
    <location>
        <begin position="508"/>
        <end position="536"/>
    </location>
</feature>
<feature type="compositionally biased region" description="Basic and acidic residues" evidence="3">
    <location>
        <begin position="514"/>
        <end position="527"/>
    </location>
</feature>
<protein>
    <recommendedName>
        <fullName evidence="4">DEUBAD domain-containing protein</fullName>
    </recommendedName>
</protein>
<evidence type="ECO:0000256" key="2">
    <source>
        <dbReference type="ARBA" id="ARBA00023242"/>
    </source>
</evidence>